<accession>S7MUY3</accession>
<keyword evidence="2" id="KW-1185">Reference proteome</keyword>
<proteinExistence type="predicted"/>
<dbReference type="Proteomes" id="UP000052978">
    <property type="component" value="Unassembled WGS sequence"/>
</dbReference>
<evidence type="ECO:0000313" key="1">
    <source>
        <dbReference type="EMBL" id="EPQ07290.1"/>
    </source>
</evidence>
<gene>
    <name evidence="1" type="ORF">D623_10001532</name>
</gene>
<reference evidence="1 2" key="1">
    <citation type="journal article" date="2013" name="Nat. Commun.">
        <title>Genome analysis reveals insights into physiology and longevity of the Brandt's bat Myotis brandtii.</title>
        <authorList>
            <person name="Seim I."/>
            <person name="Fang X."/>
            <person name="Xiong Z."/>
            <person name="Lobanov A.V."/>
            <person name="Huang Z."/>
            <person name="Ma S."/>
            <person name="Feng Y."/>
            <person name="Turanov A.A."/>
            <person name="Zhu Y."/>
            <person name="Lenz T.L."/>
            <person name="Gerashchenko M.V."/>
            <person name="Fan D."/>
            <person name="Hee Yim S."/>
            <person name="Yao X."/>
            <person name="Jordan D."/>
            <person name="Xiong Y."/>
            <person name="Ma Y."/>
            <person name="Lyapunov A.N."/>
            <person name="Chen G."/>
            <person name="Kulakova O.I."/>
            <person name="Sun Y."/>
            <person name="Lee S.G."/>
            <person name="Bronson R.T."/>
            <person name="Moskalev A.A."/>
            <person name="Sunyaev S.R."/>
            <person name="Zhang G."/>
            <person name="Krogh A."/>
            <person name="Wang J."/>
            <person name="Gladyshev V.N."/>
        </authorList>
    </citation>
    <scope>NUCLEOTIDE SEQUENCE [LARGE SCALE GENOMIC DNA]</scope>
</reference>
<sequence length="83" mass="8927">MEDPGSQVPTPPSLPACSWLQPVPPSPAATWRGPLNRAAFVSAPIKTPLVSSAKQRLLEPIGPVGSLWKMLLPPCPPRLLWLL</sequence>
<organism evidence="1 2">
    <name type="scientific">Myotis brandtii</name>
    <name type="common">Brandt's bat</name>
    <dbReference type="NCBI Taxonomy" id="109478"/>
    <lineage>
        <taxon>Eukaryota</taxon>
        <taxon>Metazoa</taxon>
        <taxon>Chordata</taxon>
        <taxon>Craniata</taxon>
        <taxon>Vertebrata</taxon>
        <taxon>Euteleostomi</taxon>
        <taxon>Mammalia</taxon>
        <taxon>Eutheria</taxon>
        <taxon>Laurasiatheria</taxon>
        <taxon>Chiroptera</taxon>
        <taxon>Yangochiroptera</taxon>
        <taxon>Vespertilionidae</taxon>
        <taxon>Myotis</taxon>
    </lineage>
</organism>
<protein>
    <submittedName>
        <fullName evidence="1">Uncharacterized protein</fullName>
    </submittedName>
</protein>
<dbReference type="AlphaFoldDB" id="S7MUY3"/>
<evidence type="ECO:0000313" key="2">
    <source>
        <dbReference type="Proteomes" id="UP000052978"/>
    </source>
</evidence>
<name>S7MUY3_MYOBR</name>
<dbReference type="EMBL" id="KE162181">
    <property type="protein sequence ID" value="EPQ07290.1"/>
    <property type="molecule type" value="Genomic_DNA"/>
</dbReference>